<dbReference type="GO" id="GO:1990961">
    <property type="term" value="P:xenobiotic detoxification by transmembrane export across the plasma membrane"/>
    <property type="evidence" value="ECO:0007669"/>
    <property type="project" value="InterPro"/>
</dbReference>
<dbReference type="AlphaFoldDB" id="A0A5A9XC02"/>
<comment type="similarity">
    <text evidence="2">Belongs to the major facilitator superfamily. Bcr/CmlA family.</text>
</comment>
<dbReference type="InterPro" id="IPR004812">
    <property type="entry name" value="Efflux_drug-R_Bcr/CmlA"/>
</dbReference>
<dbReference type="PANTHER" id="PTHR23502:SF132">
    <property type="entry name" value="POLYAMINE TRANSPORTER 2-RELATED"/>
    <property type="match status" value="1"/>
</dbReference>
<dbReference type="EMBL" id="SRSD01000007">
    <property type="protein sequence ID" value="KAA0890546.1"/>
    <property type="molecule type" value="Genomic_DNA"/>
</dbReference>
<evidence type="ECO:0000256" key="6">
    <source>
        <dbReference type="ARBA" id="ARBA00022989"/>
    </source>
</evidence>
<dbReference type="InterPro" id="IPR020846">
    <property type="entry name" value="MFS_dom"/>
</dbReference>
<feature type="transmembrane region" description="Helical" evidence="8">
    <location>
        <begin position="319"/>
        <end position="342"/>
    </location>
</feature>
<feature type="transmembrane region" description="Helical" evidence="8">
    <location>
        <begin position="228"/>
        <end position="256"/>
    </location>
</feature>
<feature type="transmembrane region" description="Helical" evidence="8">
    <location>
        <begin position="149"/>
        <end position="173"/>
    </location>
</feature>
<feature type="transmembrane region" description="Helical" evidence="8">
    <location>
        <begin position="59"/>
        <end position="79"/>
    </location>
</feature>
<evidence type="ECO:0000313" key="11">
    <source>
        <dbReference type="Proteomes" id="UP000324298"/>
    </source>
</evidence>
<dbReference type="CDD" id="cd17320">
    <property type="entry name" value="MFS_MdfA_MDR_like"/>
    <property type="match status" value="1"/>
</dbReference>
<dbReference type="Gene3D" id="1.20.1720.10">
    <property type="entry name" value="Multidrug resistance protein D"/>
    <property type="match status" value="1"/>
</dbReference>
<feature type="transmembrane region" description="Helical" evidence="8">
    <location>
        <begin position="262"/>
        <end position="282"/>
    </location>
</feature>
<keyword evidence="3" id="KW-0813">Transport</keyword>
<comment type="subcellular location">
    <subcellularLocation>
        <location evidence="1">Cell membrane</location>
        <topology evidence="1">Multi-pass membrane protein</topology>
    </subcellularLocation>
</comment>
<gene>
    <name evidence="10" type="ORF">ET418_11975</name>
</gene>
<keyword evidence="6 8" id="KW-1133">Transmembrane helix</keyword>
<dbReference type="FunFam" id="1.20.1720.10:FF:000005">
    <property type="entry name" value="Bcr/CflA family efflux transporter"/>
    <property type="match status" value="1"/>
</dbReference>
<feature type="transmembrane region" description="Helical" evidence="8">
    <location>
        <begin position="354"/>
        <end position="379"/>
    </location>
</feature>
<evidence type="ECO:0000256" key="4">
    <source>
        <dbReference type="ARBA" id="ARBA00022475"/>
    </source>
</evidence>
<dbReference type="Proteomes" id="UP000324298">
    <property type="component" value="Unassembled WGS sequence"/>
</dbReference>
<evidence type="ECO:0000259" key="9">
    <source>
        <dbReference type="PROSITE" id="PS50850"/>
    </source>
</evidence>
<proteinExistence type="inferred from homology"/>
<dbReference type="InterPro" id="IPR036259">
    <property type="entry name" value="MFS_trans_sf"/>
</dbReference>
<accession>A0A5A9XC02</accession>
<evidence type="ECO:0000256" key="5">
    <source>
        <dbReference type="ARBA" id="ARBA00022692"/>
    </source>
</evidence>
<evidence type="ECO:0000256" key="8">
    <source>
        <dbReference type="SAM" id="Phobius"/>
    </source>
</evidence>
<keyword evidence="4" id="KW-1003">Cell membrane</keyword>
<dbReference type="GO" id="GO:0015385">
    <property type="term" value="F:sodium:proton antiporter activity"/>
    <property type="evidence" value="ECO:0007669"/>
    <property type="project" value="TreeGrafter"/>
</dbReference>
<dbReference type="Pfam" id="PF07690">
    <property type="entry name" value="MFS_1"/>
    <property type="match status" value="1"/>
</dbReference>
<keyword evidence="7 8" id="KW-0472">Membrane</keyword>
<dbReference type="PROSITE" id="PS50850">
    <property type="entry name" value="MFS"/>
    <property type="match status" value="1"/>
</dbReference>
<feature type="transmembrane region" description="Helical" evidence="8">
    <location>
        <begin position="294"/>
        <end position="313"/>
    </location>
</feature>
<name>A0A5A9XC02_9BACT</name>
<feature type="domain" description="Major facilitator superfamily (MFS) profile" evidence="9">
    <location>
        <begin position="25"/>
        <end position="409"/>
    </location>
</feature>
<dbReference type="OrthoDB" id="5525432at2"/>
<dbReference type="PANTHER" id="PTHR23502">
    <property type="entry name" value="MAJOR FACILITATOR SUPERFAMILY"/>
    <property type="match status" value="1"/>
</dbReference>
<evidence type="ECO:0000256" key="2">
    <source>
        <dbReference type="ARBA" id="ARBA00006236"/>
    </source>
</evidence>
<keyword evidence="5 8" id="KW-0812">Transmembrane</keyword>
<comment type="caution">
    <text evidence="10">The sequence shown here is derived from an EMBL/GenBank/DDBJ whole genome shotgun (WGS) entry which is preliminary data.</text>
</comment>
<evidence type="ECO:0000256" key="7">
    <source>
        <dbReference type="ARBA" id="ARBA00023136"/>
    </source>
</evidence>
<feature type="transmembrane region" description="Helical" evidence="8">
    <location>
        <begin position="179"/>
        <end position="198"/>
    </location>
</feature>
<feature type="transmembrane region" description="Helical" evidence="8">
    <location>
        <begin position="385"/>
        <end position="405"/>
    </location>
</feature>
<evidence type="ECO:0000256" key="3">
    <source>
        <dbReference type="ARBA" id="ARBA00022448"/>
    </source>
</evidence>
<sequence>MPTPHHPKAQKGDGASAPDTPGWRVLAVLSMLMGFASISTDLYLPAMPMMSHSLHANEGLVDLTISAYLIGFSLGQLLWGPISDRYGRRSSVAIGLVLFVIGSAGCALSGSALAMIGWRVVQALGACASVALSRAMVRDLYEGARAAQMLSILITVMGIAPLVGPLVGGQIVALVGWRAIFWTLVGIGIATLAALFTIPETLPVTRRNEESLGRAMARYGQLLRDRRLLGYAGTGGFFYAGMFAYIAGTPFAYITYYHVPEQLYGLLFGLGIIGIMASNLLNSYLVSRFGYDRMLLAGTIIAAFSAIMVALLARTGWGGLWGLVVPLLVFVSATGFIVANSITGALNNFPERAGAVSALIGAIQYGSGIIGSGLVGIFANGTPWPMGWVIALCGVGSLLSMWLLFPVPGLSGVRYMPARLICNEEDKTEACGSL</sequence>
<dbReference type="NCBIfam" id="TIGR00710">
    <property type="entry name" value="efflux_Bcr_CflA"/>
    <property type="match status" value="1"/>
</dbReference>
<feature type="transmembrane region" description="Helical" evidence="8">
    <location>
        <begin position="21"/>
        <end position="39"/>
    </location>
</feature>
<dbReference type="InterPro" id="IPR011701">
    <property type="entry name" value="MFS"/>
</dbReference>
<feature type="transmembrane region" description="Helical" evidence="8">
    <location>
        <begin position="91"/>
        <end position="110"/>
    </location>
</feature>
<organism evidence="10 11">
    <name type="scientific">Oryzomonas rubra</name>
    <dbReference type="NCBI Taxonomy" id="2509454"/>
    <lineage>
        <taxon>Bacteria</taxon>
        <taxon>Pseudomonadati</taxon>
        <taxon>Thermodesulfobacteriota</taxon>
        <taxon>Desulfuromonadia</taxon>
        <taxon>Geobacterales</taxon>
        <taxon>Geobacteraceae</taxon>
        <taxon>Oryzomonas</taxon>
    </lineage>
</organism>
<feature type="transmembrane region" description="Helical" evidence="8">
    <location>
        <begin position="116"/>
        <end position="137"/>
    </location>
</feature>
<dbReference type="GO" id="GO:0005886">
    <property type="term" value="C:plasma membrane"/>
    <property type="evidence" value="ECO:0007669"/>
    <property type="project" value="UniProtKB-SubCell"/>
</dbReference>
<evidence type="ECO:0000313" key="10">
    <source>
        <dbReference type="EMBL" id="KAA0890546.1"/>
    </source>
</evidence>
<dbReference type="SUPFAM" id="SSF103473">
    <property type="entry name" value="MFS general substrate transporter"/>
    <property type="match status" value="1"/>
</dbReference>
<evidence type="ECO:0000256" key="1">
    <source>
        <dbReference type="ARBA" id="ARBA00004651"/>
    </source>
</evidence>
<keyword evidence="11" id="KW-1185">Reference proteome</keyword>
<dbReference type="GO" id="GO:0042910">
    <property type="term" value="F:xenobiotic transmembrane transporter activity"/>
    <property type="evidence" value="ECO:0007669"/>
    <property type="project" value="InterPro"/>
</dbReference>
<protein>
    <submittedName>
        <fullName evidence="10">Bcr/CflA family efflux MFS transporter</fullName>
    </submittedName>
</protein>
<reference evidence="10 11" key="1">
    <citation type="submission" date="2019-04" db="EMBL/GenBank/DDBJ databases">
        <title>Geobacter ruber sp. nov., ferric-reducing bacteria isolated from paddy soil.</title>
        <authorList>
            <person name="Xu Z."/>
            <person name="Masuda Y."/>
            <person name="Itoh H."/>
            <person name="Senoo K."/>
        </authorList>
    </citation>
    <scope>NUCLEOTIDE SEQUENCE [LARGE SCALE GENOMIC DNA]</scope>
    <source>
        <strain evidence="10 11">Red88</strain>
    </source>
</reference>